<dbReference type="EMBL" id="QCYY01000632">
    <property type="protein sequence ID" value="ROT83779.1"/>
    <property type="molecule type" value="Genomic_DNA"/>
</dbReference>
<protein>
    <submittedName>
        <fullName evidence="1">Uncharacterized protein</fullName>
    </submittedName>
</protein>
<sequence length="345" mass="38953">MLRVGRGMVAICRRGAKQKHWNPCMCRSPVFVSGYAPSFVATITTPAFSRQLEDKNQNPSPTNTVRQESEVSKLIETATANGSVVGALQGVQRLSEWVTLRKIDFKKDLESDEDFTKLLKILEKGIPQLSPSALLDGLKSLLNLGIDSNSYLIQSLENEVLWNVRKVSMPLLLSIVVFQAKHQHTDLQRKVLRESVETVQRRWVEVRGVKDIQVIYNHHGVFNLEFISRIDDRTIELAEEMSYTDLSRLLCTLATVKRRVTPVLRSLAFHMARQSDRLPPKQLSNVLYAMNSLSFPDPLLLEKIANDFVSQGNAIDKPTVVGGILTCMGQMRWRNTMLPNIRGQG</sequence>
<keyword evidence="2" id="KW-1185">Reference proteome</keyword>
<dbReference type="STRING" id="6689.A0A3R7QYS0"/>
<dbReference type="OrthoDB" id="6501018at2759"/>
<organism evidence="1 2">
    <name type="scientific">Penaeus vannamei</name>
    <name type="common">Whiteleg shrimp</name>
    <name type="synonym">Litopenaeus vannamei</name>
    <dbReference type="NCBI Taxonomy" id="6689"/>
    <lineage>
        <taxon>Eukaryota</taxon>
        <taxon>Metazoa</taxon>
        <taxon>Ecdysozoa</taxon>
        <taxon>Arthropoda</taxon>
        <taxon>Crustacea</taxon>
        <taxon>Multicrustacea</taxon>
        <taxon>Malacostraca</taxon>
        <taxon>Eumalacostraca</taxon>
        <taxon>Eucarida</taxon>
        <taxon>Decapoda</taxon>
        <taxon>Dendrobranchiata</taxon>
        <taxon>Penaeoidea</taxon>
        <taxon>Penaeidae</taxon>
        <taxon>Penaeus</taxon>
    </lineage>
</organism>
<reference evidence="1 2" key="2">
    <citation type="submission" date="2019-01" db="EMBL/GenBank/DDBJ databases">
        <title>The decoding of complex shrimp genome reveals the adaptation for benthos swimmer, frequently molting mechanism and breeding impact on genome.</title>
        <authorList>
            <person name="Sun Y."/>
            <person name="Gao Y."/>
            <person name="Yu Y."/>
        </authorList>
    </citation>
    <scope>NUCLEOTIDE SEQUENCE [LARGE SCALE GENOMIC DNA]</scope>
    <source>
        <tissue evidence="1">Muscle</tissue>
    </source>
</reference>
<proteinExistence type="predicted"/>
<gene>
    <name evidence="1" type="ORF">C7M84_022962</name>
</gene>
<evidence type="ECO:0000313" key="2">
    <source>
        <dbReference type="Proteomes" id="UP000283509"/>
    </source>
</evidence>
<dbReference type="CDD" id="cd23739">
    <property type="entry name" value="TBRG4-like_N"/>
    <property type="match status" value="1"/>
</dbReference>
<comment type="caution">
    <text evidence="1">The sequence shown here is derived from an EMBL/GenBank/DDBJ whole genome shotgun (WGS) entry which is preliminary data.</text>
</comment>
<evidence type="ECO:0000313" key="1">
    <source>
        <dbReference type="EMBL" id="ROT83779.1"/>
    </source>
</evidence>
<name>A0A3R7QYS0_PENVA</name>
<dbReference type="Proteomes" id="UP000283509">
    <property type="component" value="Unassembled WGS sequence"/>
</dbReference>
<accession>A0A3R7QYS0</accession>
<reference evidence="1 2" key="1">
    <citation type="submission" date="2018-04" db="EMBL/GenBank/DDBJ databases">
        <authorList>
            <person name="Zhang X."/>
            <person name="Yuan J."/>
            <person name="Li F."/>
            <person name="Xiang J."/>
        </authorList>
    </citation>
    <scope>NUCLEOTIDE SEQUENCE [LARGE SCALE GENOMIC DNA]</scope>
    <source>
        <tissue evidence="1">Muscle</tissue>
    </source>
</reference>
<dbReference type="AlphaFoldDB" id="A0A3R7QYS0"/>